<evidence type="ECO:0000259" key="4">
    <source>
        <dbReference type="Pfam" id="PF00535"/>
    </source>
</evidence>
<dbReference type="PANTHER" id="PTHR43179">
    <property type="entry name" value="RHAMNOSYLTRANSFERASE WBBL"/>
    <property type="match status" value="1"/>
</dbReference>
<dbReference type="Pfam" id="PF00535">
    <property type="entry name" value="Glycos_transf_2"/>
    <property type="match status" value="1"/>
</dbReference>
<evidence type="ECO:0000313" key="5">
    <source>
        <dbReference type="EMBL" id="BAU71643.1"/>
    </source>
</evidence>
<proteinExistence type="inferred from homology"/>
<name>A0A146IG64_ECOLX</name>
<keyword evidence="3 5" id="KW-0808">Transferase</keyword>
<dbReference type="InterPro" id="IPR029044">
    <property type="entry name" value="Nucleotide-diphossugar_trans"/>
</dbReference>
<dbReference type="SUPFAM" id="SSF53448">
    <property type="entry name" value="Nucleotide-diphospho-sugar transferases"/>
    <property type="match status" value="1"/>
</dbReference>
<dbReference type="InterPro" id="IPR001173">
    <property type="entry name" value="Glyco_trans_2-like"/>
</dbReference>
<reference evidence="5" key="1">
    <citation type="journal article" date="2016" name="Front. Microbiol.">
        <title>Six Novel O Genotypes from Shiga Toxin-Producing Escherichia coli.</title>
        <authorList>
            <person name="Iguchi A."/>
            <person name="Iyoda S."/>
            <person name="Seto K."/>
            <person name="Nishii H."/>
            <person name="Ohnishi M."/>
            <person name="Mekata H."/>
            <person name="Ogura Y."/>
            <person name="Hayashi T."/>
        </authorList>
    </citation>
    <scope>NUCLEOTIDE SEQUENCE</scope>
    <source>
        <strain evidence="5">100998</strain>
    </source>
</reference>
<accession>A0A146IG64</accession>
<dbReference type="Gene3D" id="3.90.550.10">
    <property type="entry name" value="Spore Coat Polysaccharide Biosynthesis Protein SpsA, Chain A"/>
    <property type="match status" value="1"/>
</dbReference>
<evidence type="ECO:0000256" key="2">
    <source>
        <dbReference type="ARBA" id="ARBA00022676"/>
    </source>
</evidence>
<dbReference type="EMBL" id="LC125932">
    <property type="protein sequence ID" value="BAU71643.1"/>
    <property type="molecule type" value="Genomic_DNA"/>
</dbReference>
<evidence type="ECO:0000256" key="3">
    <source>
        <dbReference type="ARBA" id="ARBA00022679"/>
    </source>
</evidence>
<dbReference type="AlphaFoldDB" id="A0A146IG64"/>
<organism evidence="5">
    <name type="scientific">Escherichia coli</name>
    <dbReference type="NCBI Taxonomy" id="562"/>
    <lineage>
        <taxon>Bacteria</taxon>
        <taxon>Pseudomonadati</taxon>
        <taxon>Pseudomonadota</taxon>
        <taxon>Gammaproteobacteria</taxon>
        <taxon>Enterobacterales</taxon>
        <taxon>Enterobacteriaceae</taxon>
        <taxon>Escherichia</taxon>
    </lineage>
</organism>
<evidence type="ECO:0000256" key="1">
    <source>
        <dbReference type="ARBA" id="ARBA00006739"/>
    </source>
</evidence>
<keyword evidence="2" id="KW-0328">Glycosyltransferase</keyword>
<protein>
    <submittedName>
        <fullName evidence="5">Putative glycosyltransferase</fullName>
    </submittedName>
</protein>
<comment type="similarity">
    <text evidence="1">Belongs to the glycosyltransferase 2 family.</text>
</comment>
<feature type="domain" description="Glycosyltransferase 2-like" evidence="4">
    <location>
        <begin position="10"/>
        <end position="114"/>
    </location>
</feature>
<dbReference type="PANTHER" id="PTHR43179:SF12">
    <property type="entry name" value="GALACTOFURANOSYLTRANSFERASE GLFT2"/>
    <property type="match status" value="1"/>
</dbReference>
<sequence length="304" mass="34391">MYRMKKVIAVVVTFKRKSLLEDVIKGLAEQSYPLSEIIIIDNHSCDGTDILVDNLRKVYATSKISYYDTGDNLGGAGGFAYGFEVAQKSDFEYLWLMDDDLLPESDCLENLLATGCDGIIQPIRFNKDGSCAEISPIEYDLDSVFIINPKKKTVKDIIELKNVDIPVPIAGVPFEGPLISKSVVDKIGKPESKFFIFNDDLDYSIRARNAGFKILCQPKATAIRLLVNNQSNDLKSWKGYFMLRNHFYILRTHGKNFFVKSRPIILTLGYAALSIFRGDLDVALKVCRAYRDSYYLSNNDRFKP</sequence>
<dbReference type="GO" id="GO:0016757">
    <property type="term" value="F:glycosyltransferase activity"/>
    <property type="evidence" value="ECO:0007669"/>
    <property type="project" value="UniProtKB-KW"/>
</dbReference>